<reference evidence="3" key="2">
    <citation type="submission" date="2015-01" db="EMBL/GenBank/DDBJ databases">
        <title>Evolutionary Origins and Diversification of the Mycorrhizal Mutualists.</title>
        <authorList>
            <consortium name="DOE Joint Genome Institute"/>
            <consortium name="Mycorrhizal Genomics Consortium"/>
            <person name="Kohler A."/>
            <person name="Kuo A."/>
            <person name="Nagy L.G."/>
            <person name="Floudas D."/>
            <person name="Copeland A."/>
            <person name="Barry K.W."/>
            <person name="Cichocki N."/>
            <person name="Veneault-Fourrey C."/>
            <person name="LaButti K."/>
            <person name="Lindquist E.A."/>
            <person name="Lipzen A."/>
            <person name="Lundell T."/>
            <person name="Morin E."/>
            <person name="Murat C."/>
            <person name="Riley R."/>
            <person name="Ohm R."/>
            <person name="Sun H."/>
            <person name="Tunlid A."/>
            <person name="Henrissat B."/>
            <person name="Grigoriev I.V."/>
            <person name="Hibbett D.S."/>
            <person name="Martin F."/>
        </authorList>
    </citation>
    <scope>NUCLEOTIDE SEQUENCE [LARGE SCALE GENOMIC DNA]</scope>
    <source>
        <strain evidence="3">LaAM-08-1</strain>
    </source>
</reference>
<sequence length="99" mass="11239">MPSPHTNLVSSQSSGKSRSLGAALPTAQRRRGNTLLQTVIRCTSDRDARVFASQKTNVAQDIRPNLRIRSVRRHPRRDLARSRSHPPQHNTLSSRRHRN</sequence>
<dbReference type="AlphaFoldDB" id="A0A0C9X6K1"/>
<feature type="compositionally biased region" description="Basic residues" evidence="1">
    <location>
        <begin position="69"/>
        <end position="86"/>
    </location>
</feature>
<keyword evidence="3" id="KW-1185">Reference proteome</keyword>
<reference evidence="2 3" key="1">
    <citation type="submission" date="2014-04" db="EMBL/GenBank/DDBJ databases">
        <authorList>
            <consortium name="DOE Joint Genome Institute"/>
            <person name="Kuo A."/>
            <person name="Kohler A."/>
            <person name="Nagy L.G."/>
            <person name="Floudas D."/>
            <person name="Copeland A."/>
            <person name="Barry K.W."/>
            <person name="Cichocki N."/>
            <person name="Veneault-Fourrey C."/>
            <person name="LaButti K."/>
            <person name="Lindquist E.A."/>
            <person name="Lipzen A."/>
            <person name="Lundell T."/>
            <person name="Morin E."/>
            <person name="Murat C."/>
            <person name="Sun H."/>
            <person name="Tunlid A."/>
            <person name="Henrissat B."/>
            <person name="Grigoriev I.V."/>
            <person name="Hibbett D.S."/>
            <person name="Martin F."/>
            <person name="Nordberg H.P."/>
            <person name="Cantor M.N."/>
            <person name="Hua S.X."/>
        </authorList>
    </citation>
    <scope>NUCLEOTIDE SEQUENCE [LARGE SCALE GENOMIC DNA]</scope>
    <source>
        <strain evidence="2 3">LaAM-08-1</strain>
    </source>
</reference>
<dbReference type="Proteomes" id="UP000054477">
    <property type="component" value="Unassembled WGS sequence"/>
</dbReference>
<feature type="region of interest" description="Disordered" evidence="1">
    <location>
        <begin position="56"/>
        <end position="99"/>
    </location>
</feature>
<organism evidence="2 3">
    <name type="scientific">Laccaria amethystina LaAM-08-1</name>
    <dbReference type="NCBI Taxonomy" id="1095629"/>
    <lineage>
        <taxon>Eukaryota</taxon>
        <taxon>Fungi</taxon>
        <taxon>Dikarya</taxon>
        <taxon>Basidiomycota</taxon>
        <taxon>Agaricomycotina</taxon>
        <taxon>Agaricomycetes</taxon>
        <taxon>Agaricomycetidae</taxon>
        <taxon>Agaricales</taxon>
        <taxon>Agaricineae</taxon>
        <taxon>Hydnangiaceae</taxon>
        <taxon>Laccaria</taxon>
    </lineage>
</organism>
<feature type="region of interest" description="Disordered" evidence="1">
    <location>
        <begin position="1"/>
        <end position="34"/>
    </location>
</feature>
<gene>
    <name evidence="2" type="ORF">K443DRAFT_597310</name>
</gene>
<feature type="compositionally biased region" description="Low complexity" evidence="1">
    <location>
        <begin position="10"/>
        <end position="19"/>
    </location>
</feature>
<proteinExistence type="predicted"/>
<evidence type="ECO:0000313" key="2">
    <source>
        <dbReference type="EMBL" id="KIK00686.1"/>
    </source>
</evidence>
<dbReference type="HOGENOM" id="CLU_2320791_0_0_1"/>
<evidence type="ECO:0000313" key="3">
    <source>
        <dbReference type="Proteomes" id="UP000054477"/>
    </source>
</evidence>
<protein>
    <submittedName>
        <fullName evidence="2">Uncharacterized protein</fullName>
    </submittedName>
</protein>
<accession>A0A0C9X6K1</accession>
<evidence type="ECO:0000256" key="1">
    <source>
        <dbReference type="SAM" id="MobiDB-lite"/>
    </source>
</evidence>
<dbReference type="EMBL" id="KN838620">
    <property type="protein sequence ID" value="KIK00686.1"/>
    <property type="molecule type" value="Genomic_DNA"/>
</dbReference>
<name>A0A0C9X6K1_9AGAR</name>